<reference evidence="3" key="1">
    <citation type="submission" date="2013-08" db="EMBL/GenBank/DDBJ databases">
        <authorList>
            <person name="Mendez C."/>
            <person name="Richter M."/>
            <person name="Ferrer M."/>
            <person name="Sanchez J."/>
        </authorList>
    </citation>
    <scope>NUCLEOTIDE SEQUENCE</scope>
</reference>
<dbReference type="Pfam" id="PF00534">
    <property type="entry name" value="Glycos_transf_1"/>
    <property type="match status" value="1"/>
</dbReference>
<evidence type="ECO:0000256" key="1">
    <source>
        <dbReference type="SAM" id="MobiDB-lite"/>
    </source>
</evidence>
<proteinExistence type="predicted"/>
<dbReference type="SUPFAM" id="SSF53756">
    <property type="entry name" value="UDP-Glycosyltransferase/glycogen phosphorylase"/>
    <property type="match status" value="1"/>
</dbReference>
<comment type="caution">
    <text evidence="3">The sequence shown here is derived from an EMBL/GenBank/DDBJ whole genome shotgun (WGS) entry which is preliminary data.</text>
</comment>
<dbReference type="EMBL" id="AUZX01013354">
    <property type="protein sequence ID" value="EQD35779.1"/>
    <property type="molecule type" value="Genomic_DNA"/>
</dbReference>
<feature type="domain" description="Glycosyl transferase family 1" evidence="2">
    <location>
        <begin position="5"/>
        <end position="46"/>
    </location>
</feature>
<evidence type="ECO:0000259" key="2">
    <source>
        <dbReference type="Pfam" id="PF00534"/>
    </source>
</evidence>
<dbReference type="EC" id="2.4.-.-" evidence="3"/>
<dbReference type="InterPro" id="IPR001296">
    <property type="entry name" value="Glyco_trans_1"/>
</dbReference>
<accession>T1A4G6</accession>
<feature type="region of interest" description="Disordered" evidence="1">
    <location>
        <begin position="42"/>
        <end position="90"/>
    </location>
</feature>
<evidence type="ECO:0000313" key="3">
    <source>
        <dbReference type="EMBL" id="EQD35779.1"/>
    </source>
</evidence>
<feature type="compositionally biased region" description="Basic and acidic residues" evidence="1">
    <location>
        <begin position="46"/>
        <end position="90"/>
    </location>
</feature>
<organism evidence="3">
    <name type="scientific">mine drainage metagenome</name>
    <dbReference type="NCBI Taxonomy" id="410659"/>
    <lineage>
        <taxon>unclassified sequences</taxon>
        <taxon>metagenomes</taxon>
        <taxon>ecological metagenomes</taxon>
    </lineage>
</organism>
<keyword evidence="3" id="KW-0328">Glycosyltransferase</keyword>
<sequence length="90" mass="9966">MTDKEWGRILEKARAFVFMAEEDFGISPVEAQAAGVPVIAWKKGGSSRDGERMERGREDGGGEWGDRGPAGREQPRGDRALLRRADPPKR</sequence>
<keyword evidence="3" id="KW-0808">Transferase</keyword>
<gene>
    <name evidence="3" type="ORF">B1A_18120</name>
</gene>
<protein>
    <submittedName>
        <fullName evidence="3">Glycosyl transferase, group 1 domain protein</fullName>
        <ecNumber evidence="3">2.4.-.-</ecNumber>
    </submittedName>
</protein>
<name>T1A4G6_9ZZZZ</name>
<dbReference type="GO" id="GO:0016757">
    <property type="term" value="F:glycosyltransferase activity"/>
    <property type="evidence" value="ECO:0007669"/>
    <property type="project" value="UniProtKB-KW"/>
</dbReference>
<dbReference type="Gene3D" id="3.40.50.2000">
    <property type="entry name" value="Glycogen Phosphorylase B"/>
    <property type="match status" value="1"/>
</dbReference>
<dbReference type="AlphaFoldDB" id="T1A4G6"/>
<reference evidence="3" key="2">
    <citation type="journal article" date="2014" name="ISME J.">
        <title>Microbial stratification in low pH oxic and suboxic macroscopic growths along an acid mine drainage.</title>
        <authorList>
            <person name="Mendez-Garcia C."/>
            <person name="Mesa V."/>
            <person name="Sprenger R.R."/>
            <person name="Richter M."/>
            <person name="Diez M.S."/>
            <person name="Solano J."/>
            <person name="Bargiela R."/>
            <person name="Golyshina O.V."/>
            <person name="Manteca A."/>
            <person name="Ramos J.L."/>
            <person name="Gallego J.R."/>
            <person name="Llorente I."/>
            <person name="Martins Dos Santos V.A."/>
            <person name="Jensen O.N."/>
            <person name="Pelaez A.I."/>
            <person name="Sanchez J."/>
            <person name="Ferrer M."/>
        </authorList>
    </citation>
    <scope>NUCLEOTIDE SEQUENCE</scope>
</reference>